<dbReference type="PROSITE" id="PS50263">
    <property type="entry name" value="CN_HYDROLASE"/>
    <property type="match status" value="1"/>
</dbReference>
<dbReference type="InterPro" id="IPR045254">
    <property type="entry name" value="Nit1/2_C-N_Hydrolase"/>
</dbReference>
<evidence type="ECO:0000313" key="4">
    <source>
        <dbReference type="EMBL" id="SDY52754.1"/>
    </source>
</evidence>
<dbReference type="GO" id="GO:0016811">
    <property type="term" value="F:hydrolase activity, acting on carbon-nitrogen (but not peptide) bonds, in linear amides"/>
    <property type="evidence" value="ECO:0007669"/>
    <property type="project" value="InterPro"/>
</dbReference>
<sequence length="287" mass="31166">MSSSAGMSPITMSDSSHGTKVRVAAVQMASGPSVAANLEEAFRLIEEAASKQAKLVVLPEYFCLMGMKDTDKLAVRETPGEGRIQNFLSETAKRFGIWLVGGSVPLVSAIPDKIHNSCLVYDAHGQQVARYDKIHLFGLALGNENFAEERTIDAGNRIVAVESPFGRIGLSICYDLRFPELYRMMGKVDIILAPAAFTAITGKAHWETLIRARAIENQAYLIAPAQGGFHVNGRETNGDSMIVDPWGVILDRLPRGPGVVVAEVDRAYQTSVRASLPALEHRCLLPC</sequence>
<dbReference type="SUPFAM" id="SSF56317">
    <property type="entry name" value="Carbon-nitrogen hydrolase"/>
    <property type="match status" value="1"/>
</dbReference>
<dbReference type="PANTHER" id="PTHR23088">
    <property type="entry name" value="NITRILASE-RELATED"/>
    <property type="match status" value="1"/>
</dbReference>
<dbReference type="InterPro" id="IPR036526">
    <property type="entry name" value="C-N_Hydrolase_sf"/>
</dbReference>
<evidence type="ECO:0000259" key="3">
    <source>
        <dbReference type="PROSITE" id="PS50263"/>
    </source>
</evidence>
<evidence type="ECO:0000313" key="5">
    <source>
        <dbReference type="Proteomes" id="UP000198640"/>
    </source>
</evidence>
<dbReference type="PANTHER" id="PTHR23088:SF27">
    <property type="entry name" value="DEAMINATED GLUTATHIONE AMIDASE"/>
    <property type="match status" value="1"/>
</dbReference>
<name>A0A1H3KMD0_9PROT</name>
<keyword evidence="5" id="KW-1185">Reference proteome</keyword>
<gene>
    <name evidence="4" type="ORF">SAMN05421881_10415</name>
</gene>
<dbReference type="InterPro" id="IPR003010">
    <property type="entry name" value="C-N_Hydrolase"/>
</dbReference>
<feature type="domain" description="CN hydrolase" evidence="3">
    <location>
        <begin position="21"/>
        <end position="266"/>
    </location>
</feature>
<dbReference type="STRING" id="44576.SAMN05421881_10415"/>
<accession>A0A1H3KMD0</accession>
<reference evidence="4 5" key="1">
    <citation type="submission" date="2016-10" db="EMBL/GenBank/DDBJ databases">
        <authorList>
            <person name="de Groot N.N."/>
        </authorList>
    </citation>
    <scope>NUCLEOTIDE SEQUENCE [LARGE SCALE GENOMIC DNA]</scope>
    <source>
        <strain evidence="4 5">Nm1</strain>
    </source>
</reference>
<dbReference type="InterPro" id="IPR001110">
    <property type="entry name" value="UPF0012_CS"/>
</dbReference>
<dbReference type="OrthoDB" id="9811121at2"/>
<evidence type="ECO:0000256" key="1">
    <source>
        <dbReference type="ARBA" id="ARBA00010613"/>
    </source>
</evidence>
<organism evidence="4 5">
    <name type="scientific">Nitrosomonas halophila</name>
    <dbReference type="NCBI Taxonomy" id="44576"/>
    <lineage>
        <taxon>Bacteria</taxon>
        <taxon>Pseudomonadati</taxon>
        <taxon>Pseudomonadota</taxon>
        <taxon>Betaproteobacteria</taxon>
        <taxon>Nitrosomonadales</taxon>
        <taxon>Nitrosomonadaceae</taxon>
        <taxon>Nitrosomonas</taxon>
    </lineage>
</organism>
<dbReference type="Proteomes" id="UP000198640">
    <property type="component" value="Unassembled WGS sequence"/>
</dbReference>
<dbReference type="Pfam" id="PF00795">
    <property type="entry name" value="CN_hydrolase"/>
    <property type="match status" value="1"/>
</dbReference>
<dbReference type="PROSITE" id="PS01227">
    <property type="entry name" value="UPF0012"/>
    <property type="match status" value="1"/>
</dbReference>
<dbReference type="EMBL" id="FNOY01000041">
    <property type="protein sequence ID" value="SDY52754.1"/>
    <property type="molecule type" value="Genomic_DNA"/>
</dbReference>
<dbReference type="Gene3D" id="3.60.110.10">
    <property type="entry name" value="Carbon-nitrogen hydrolase"/>
    <property type="match status" value="1"/>
</dbReference>
<comment type="similarity">
    <text evidence="1">Belongs to the carbon-nitrogen hydrolase superfamily. NIT1/NIT2 family.</text>
</comment>
<dbReference type="CDD" id="cd07572">
    <property type="entry name" value="nit"/>
    <property type="match status" value="1"/>
</dbReference>
<evidence type="ECO:0000256" key="2">
    <source>
        <dbReference type="ARBA" id="ARBA00022801"/>
    </source>
</evidence>
<protein>
    <submittedName>
        <fullName evidence="4">Nitrilase</fullName>
    </submittedName>
</protein>
<keyword evidence="2" id="KW-0378">Hydrolase</keyword>
<dbReference type="AlphaFoldDB" id="A0A1H3KMD0"/>
<proteinExistence type="inferred from homology"/>